<evidence type="ECO:0000313" key="2">
    <source>
        <dbReference type="Proteomes" id="UP000250070"/>
    </source>
</evidence>
<dbReference type="OrthoDB" id="1699011at2"/>
<gene>
    <name evidence="1" type="ORF">NCTC13076_00671</name>
</gene>
<evidence type="ECO:0000313" key="1">
    <source>
        <dbReference type="EMBL" id="SPY46669.1"/>
    </source>
</evidence>
<dbReference type="Proteomes" id="UP000250070">
    <property type="component" value="Unassembled WGS sequence"/>
</dbReference>
<reference evidence="1 2" key="1">
    <citation type="submission" date="2018-06" db="EMBL/GenBank/DDBJ databases">
        <authorList>
            <consortium name="Pathogen Informatics"/>
            <person name="Doyle S."/>
        </authorList>
    </citation>
    <scope>NUCLEOTIDE SEQUENCE [LARGE SCALE GENOMIC DNA]</scope>
    <source>
        <strain evidence="1 2">NCTC13076</strain>
    </source>
</reference>
<dbReference type="GeneID" id="83862182"/>
<accession>A0A2X1XVN0</accession>
<dbReference type="AlphaFoldDB" id="A0A2X1XVN0"/>
<proteinExistence type="predicted"/>
<name>A0A2X1XVN0_9FIRM</name>
<dbReference type="RefSeq" id="WP_112889509.1">
    <property type="nucleotide sequence ID" value="NZ_CP066287.1"/>
</dbReference>
<sequence>MKLNLLNQVFSFHDFRLVNIENLSDKILLYFDKGIYFENTSEGPVDYMIENPRLVLHKTDTSFSKEEMGEIIGGIIKAFDPDFDFGDSLDDLDDDLNSGLEIKLYKDGTYRRISLEEFLKLDFEVINESFGYGYMRFSGIVTGFEDTSEWQDGSIEIYYNNDAELLYDSLEKL</sequence>
<protein>
    <submittedName>
        <fullName evidence="1">Uncharacterized protein</fullName>
    </submittedName>
</protein>
<organism evidence="1 2">
    <name type="scientific">Peptoniphilus harei</name>
    <dbReference type="NCBI Taxonomy" id="54005"/>
    <lineage>
        <taxon>Bacteria</taxon>
        <taxon>Bacillati</taxon>
        <taxon>Bacillota</taxon>
        <taxon>Tissierellia</taxon>
        <taxon>Tissierellales</taxon>
        <taxon>Peptoniphilaceae</taxon>
        <taxon>Peptoniphilus</taxon>
    </lineage>
</organism>
<dbReference type="EMBL" id="UATM01000032">
    <property type="protein sequence ID" value="SPY46669.1"/>
    <property type="molecule type" value="Genomic_DNA"/>
</dbReference>